<gene>
    <name evidence="1" type="ORF">NDI54_14050</name>
</gene>
<name>A0AAE4EYE2_9EURY</name>
<dbReference type="NCBIfam" id="NF041368">
    <property type="entry name" value="Fbpase2_Halo"/>
    <property type="match status" value="1"/>
</dbReference>
<dbReference type="PIRSF" id="PIRSF001359">
    <property type="entry name" value="F_bP_aldolase_II"/>
    <property type="match status" value="1"/>
</dbReference>
<keyword evidence="2" id="KW-1185">Reference proteome</keyword>
<reference evidence="1 2" key="1">
    <citation type="submission" date="2022-06" db="EMBL/GenBank/DDBJ databases">
        <title>Haloarcula sp. a new haloarchaeum isolate from saline soil.</title>
        <authorList>
            <person name="Strakova D."/>
            <person name="Galisteo C."/>
            <person name="Sanchez-Porro C."/>
            <person name="Ventosa A."/>
        </authorList>
    </citation>
    <scope>NUCLEOTIDE SEQUENCE [LARGE SCALE GENOMIC DNA]</scope>
    <source>
        <strain evidence="1 2">S1AR25-5A</strain>
    </source>
</reference>
<dbReference type="InterPro" id="IPR054909">
    <property type="entry name" value="Fbpase2"/>
</dbReference>
<dbReference type="EMBL" id="JAMQOM010000005">
    <property type="protein sequence ID" value="MDS0222465.1"/>
    <property type="molecule type" value="Genomic_DNA"/>
</dbReference>
<dbReference type="InterPro" id="IPR000771">
    <property type="entry name" value="FBA_II"/>
</dbReference>
<dbReference type="Pfam" id="PF01116">
    <property type="entry name" value="F_bP_aldolase"/>
    <property type="match status" value="1"/>
</dbReference>
<protein>
    <submittedName>
        <fullName evidence="1">Class II fructose-bisphosphate aldolase</fullName>
    </submittedName>
</protein>
<evidence type="ECO:0000313" key="1">
    <source>
        <dbReference type="EMBL" id="MDS0222465.1"/>
    </source>
</evidence>
<dbReference type="SUPFAM" id="SSF51569">
    <property type="entry name" value="Aldolase"/>
    <property type="match status" value="1"/>
</dbReference>
<organism evidence="1 2">
    <name type="scientific">Haloarcula terrestris</name>
    <dbReference type="NCBI Taxonomy" id="2950533"/>
    <lineage>
        <taxon>Archaea</taxon>
        <taxon>Methanobacteriati</taxon>
        <taxon>Methanobacteriota</taxon>
        <taxon>Stenosarchaea group</taxon>
        <taxon>Halobacteria</taxon>
        <taxon>Halobacteriales</taxon>
        <taxon>Haloarculaceae</taxon>
        <taxon>Haloarcula</taxon>
    </lineage>
</organism>
<evidence type="ECO:0000313" key="2">
    <source>
        <dbReference type="Proteomes" id="UP001253439"/>
    </source>
</evidence>
<sequence>MPYYRGEQLSEVYDGAARDGYGFVASNTTHLDIMQGLLDGAADAESDIVLQIKRDTAEYLGNGDVAAGLNIMQSHLRTVSEMLDVGVFLNVDHVAADDEELIDAAIESGGPSSMMIDASDYPFEENVERTAAVVDRVDDRGEDLLVEAELGTIAGTESGETTEEAFYTDPAEAVEFVERTGCDLLAVSIGTEHGVSAGVDLDLRVDLAAEIHAALRDHGFEVPLVVHGSSGLTPKQVSALMETGVCKLNTNTRYQYEYARTACEFYHDNADAILPPEGVVDDRATFFADADWAPDKSRFNPQVVGRAVRKRIAAVHAELAETAGSAGESHFLKGASR</sequence>
<dbReference type="Gene3D" id="3.20.20.70">
    <property type="entry name" value="Aldolase class I"/>
    <property type="match status" value="1"/>
</dbReference>
<dbReference type="InterPro" id="IPR013785">
    <property type="entry name" value="Aldolase_TIM"/>
</dbReference>
<dbReference type="GO" id="GO:0005975">
    <property type="term" value="P:carbohydrate metabolic process"/>
    <property type="evidence" value="ECO:0007669"/>
    <property type="project" value="InterPro"/>
</dbReference>
<dbReference type="GO" id="GO:0016832">
    <property type="term" value="F:aldehyde-lyase activity"/>
    <property type="evidence" value="ECO:0007669"/>
    <property type="project" value="InterPro"/>
</dbReference>
<dbReference type="PANTHER" id="PTHR30304">
    <property type="entry name" value="D-TAGATOSE-1,6-BISPHOSPHATE ALDOLASE"/>
    <property type="match status" value="1"/>
</dbReference>
<dbReference type="Proteomes" id="UP001253439">
    <property type="component" value="Unassembled WGS sequence"/>
</dbReference>
<accession>A0AAE4EYE2</accession>
<proteinExistence type="predicted"/>
<dbReference type="GO" id="GO:0008270">
    <property type="term" value="F:zinc ion binding"/>
    <property type="evidence" value="ECO:0007669"/>
    <property type="project" value="InterPro"/>
</dbReference>
<dbReference type="PANTHER" id="PTHR30304:SF0">
    <property type="entry name" value="D-TAGATOSE-1,6-BISPHOSPHATE ALDOLASE SUBUNIT GATY-RELATED"/>
    <property type="match status" value="1"/>
</dbReference>
<dbReference type="AlphaFoldDB" id="A0AAE4EYE2"/>
<dbReference type="RefSeq" id="WP_310897082.1">
    <property type="nucleotide sequence ID" value="NZ_JAMQOM010000005.1"/>
</dbReference>
<dbReference type="InterPro" id="IPR050246">
    <property type="entry name" value="Class_II_FBP_aldolase"/>
</dbReference>
<comment type="caution">
    <text evidence="1">The sequence shown here is derived from an EMBL/GenBank/DDBJ whole genome shotgun (WGS) entry which is preliminary data.</text>
</comment>